<accession>A0A6A5BIY6</accession>
<dbReference type="Proteomes" id="UP000444721">
    <property type="component" value="Unassembled WGS sequence"/>
</dbReference>
<feature type="transmembrane region" description="Helical" evidence="1">
    <location>
        <begin position="237"/>
        <end position="259"/>
    </location>
</feature>
<protein>
    <recommendedName>
        <fullName evidence="4">THH1/TOM1/TOM3 domain-containing protein</fullName>
    </recommendedName>
</protein>
<dbReference type="PANTHER" id="PTHR36329:SF1">
    <property type="entry name" value="TRANSMEMBRANE PROTEIN"/>
    <property type="match status" value="1"/>
</dbReference>
<keyword evidence="1" id="KW-1133">Transmembrane helix</keyword>
<dbReference type="EMBL" id="VFQX01000051">
    <property type="protein sequence ID" value="KAF0974776.1"/>
    <property type="molecule type" value="Genomic_DNA"/>
</dbReference>
<feature type="transmembrane region" description="Helical" evidence="1">
    <location>
        <begin position="208"/>
        <end position="231"/>
    </location>
</feature>
<dbReference type="VEuPathDB" id="AmoebaDB:FDP41_006250"/>
<keyword evidence="1" id="KW-0812">Transmembrane</keyword>
<feature type="transmembrane region" description="Helical" evidence="1">
    <location>
        <begin position="153"/>
        <end position="171"/>
    </location>
</feature>
<evidence type="ECO:0008006" key="4">
    <source>
        <dbReference type="Google" id="ProtNLM"/>
    </source>
</evidence>
<dbReference type="RefSeq" id="XP_044559489.1">
    <property type="nucleotide sequence ID" value="XM_044709865.1"/>
</dbReference>
<feature type="transmembrane region" description="Helical" evidence="1">
    <location>
        <begin position="17"/>
        <end position="41"/>
    </location>
</feature>
<evidence type="ECO:0000313" key="2">
    <source>
        <dbReference type="EMBL" id="KAF0974776.1"/>
    </source>
</evidence>
<dbReference type="VEuPathDB" id="AmoebaDB:NF0020760"/>
<feature type="transmembrane region" description="Helical" evidence="1">
    <location>
        <begin position="53"/>
        <end position="73"/>
    </location>
</feature>
<keyword evidence="1" id="KW-0472">Membrane</keyword>
<dbReference type="OrthoDB" id="10342771at2759"/>
<proteinExistence type="predicted"/>
<feature type="transmembrane region" description="Helical" evidence="1">
    <location>
        <begin position="85"/>
        <end position="109"/>
    </location>
</feature>
<dbReference type="VEuPathDB" id="AmoebaDB:NfTy_077140"/>
<organism evidence="2 3">
    <name type="scientific">Naegleria fowleri</name>
    <name type="common">Brain eating amoeba</name>
    <dbReference type="NCBI Taxonomy" id="5763"/>
    <lineage>
        <taxon>Eukaryota</taxon>
        <taxon>Discoba</taxon>
        <taxon>Heterolobosea</taxon>
        <taxon>Tetramitia</taxon>
        <taxon>Eutetramitia</taxon>
        <taxon>Vahlkampfiidae</taxon>
        <taxon>Naegleria</taxon>
    </lineage>
</organism>
<dbReference type="GeneID" id="68113468"/>
<evidence type="ECO:0000313" key="3">
    <source>
        <dbReference type="Proteomes" id="UP000444721"/>
    </source>
</evidence>
<comment type="caution">
    <text evidence="2">The sequence shown here is derived from an EMBL/GenBank/DDBJ whole genome shotgun (WGS) entry which is preliminary data.</text>
</comment>
<reference evidence="2 3" key="1">
    <citation type="journal article" date="2019" name="Sci. Rep.">
        <title>Nanopore sequencing improves the draft genome of the human pathogenic amoeba Naegleria fowleri.</title>
        <authorList>
            <person name="Liechti N."/>
            <person name="Schurch N."/>
            <person name="Bruggmann R."/>
            <person name="Wittwer M."/>
        </authorList>
    </citation>
    <scope>NUCLEOTIDE SEQUENCE [LARGE SCALE GENOMIC DNA]</scope>
    <source>
        <strain evidence="2 3">ATCC 30894</strain>
    </source>
</reference>
<dbReference type="PANTHER" id="PTHR36329">
    <property type="entry name" value="TRANSMEMBRANE PROTEIN"/>
    <property type="match status" value="1"/>
</dbReference>
<keyword evidence="3" id="KW-1185">Reference proteome</keyword>
<feature type="transmembrane region" description="Helical" evidence="1">
    <location>
        <begin position="129"/>
        <end position="147"/>
    </location>
</feature>
<name>A0A6A5BIY6_NAEFO</name>
<dbReference type="AlphaFoldDB" id="A0A6A5BIY6"/>
<evidence type="ECO:0000256" key="1">
    <source>
        <dbReference type="SAM" id="Phobius"/>
    </source>
</evidence>
<gene>
    <name evidence="2" type="ORF">FDP41_006250</name>
</gene>
<sequence length="348" mass="39751">MSSTTQQQPINYQNLPVAYGVFTGLWLAAGLAWIAHVAYYYYVKKISLSLHRIIILVPLAKLFHTSTSIYLFYDCAHNEKNQCTVTPTILANIANVVFNVCLFGALLYLAKGVSITRTSIEASEKRSMIWNLICLALCEVAKVFNVFFIFPLFVIYVIIFGHALSSIGMNIKLLDHRYMEVEVPLILQVNIMKSPTFMKMNLFKKLRFLLFLFLGSYVAIFALMVVFMFAGEMQNDFWIQVVASEALQFTVCCLVSLLIRIRDFSEYQQIDDQVERLRQERQQRARNDIRDLLRNITTAPPSDETERKTVKFATKTNPITNASCLCLIENPASKENIQGKYALAVEAQ</sequence>